<organism evidence="1 2">
    <name type="scientific">Dysgonomonas hofstadii</name>
    <dbReference type="NCBI Taxonomy" id="637886"/>
    <lineage>
        <taxon>Bacteria</taxon>
        <taxon>Pseudomonadati</taxon>
        <taxon>Bacteroidota</taxon>
        <taxon>Bacteroidia</taxon>
        <taxon>Bacteroidales</taxon>
        <taxon>Dysgonomonadaceae</taxon>
        <taxon>Dysgonomonas</taxon>
    </lineage>
</organism>
<dbReference type="AlphaFoldDB" id="A0A840CMF1"/>
<evidence type="ECO:0000313" key="2">
    <source>
        <dbReference type="Proteomes" id="UP000555103"/>
    </source>
</evidence>
<sequence>MSKYFRFPLKFQSPFVRRKQMYDDASFAGRDKDGNWWYLNELLGDWNGLIKGGDKNNKIDFDMQKDAHKRLALRVCTPFSLVVNRCGSFLSNAKYYVQDKDGNEVKENTAEDIRSLIKKPNVLQSGKSFFKQVEVCLKAFGYCPVFTLRATKNSIPVSMVIIPPELFHQVSTGKIWKQTELKEVISKTYIDWNGEQLELEEEDFFVIVDSEICISTGINSEIVYDYIGDSLSHPVNNWMAQMIGRGTLIKHGGPKGIIYNNDNSEFQNAALTEKEKNELNDKFKSKYGIVNKLFSIWVTQKKVGWIPLTFNVDQLKLHEEDKSCLNLVSNAIGLDPSLFSSDSKYDNKDAAKRSAYMDLIIPDAENISETITNAICPEGLVIKMDYSHVASLQKDKQAESTTLKNASSSILELFNDGLITKREARIKLAEYLDINPNENADEQE</sequence>
<dbReference type="Pfam" id="PF04860">
    <property type="entry name" value="Phage_portal"/>
    <property type="match status" value="1"/>
</dbReference>
<dbReference type="RefSeq" id="WP_183307467.1">
    <property type="nucleotide sequence ID" value="NZ_JACIEP010000008.1"/>
</dbReference>
<dbReference type="Proteomes" id="UP000555103">
    <property type="component" value="Unassembled WGS sequence"/>
</dbReference>
<evidence type="ECO:0008006" key="3">
    <source>
        <dbReference type="Google" id="ProtNLM"/>
    </source>
</evidence>
<proteinExistence type="predicted"/>
<dbReference type="EMBL" id="JACIEP010000008">
    <property type="protein sequence ID" value="MBB4036566.1"/>
    <property type="molecule type" value="Genomic_DNA"/>
</dbReference>
<protein>
    <recommendedName>
        <fullName evidence="3">Phage portal protein</fullName>
    </recommendedName>
</protein>
<gene>
    <name evidence="1" type="ORF">GGR21_002472</name>
</gene>
<reference evidence="1 2" key="1">
    <citation type="submission" date="2020-08" db="EMBL/GenBank/DDBJ databases">
        <title>Genomic Encyclopedia of Type Strains, Phase IV (KMG-IV): sequencing the most valuable type-strain genomes for metagenomic binning, comparative biology and taxonomic classification.</title>
        <authorList>
            <person name="Goeker M."/>
        </authorList>
    </citation>
    <scope>NUCLEOTIDE SEQUENCE [LARGE SCALE GENOMIC DNA]</scope>
    <source>
        <strain evidence="1 2">DSM 104969</strain>
    </source>
</reference>
<comment type="caution">
    <text evidence="1">The sequence shown here is derived from an EMBL/GenBank/DDBJ whole genome shotgun (WGS) entry which is preliminary data.</text>
</comment>
<accession>A0A840CMF1</accession>
<name>A0A840CMF1_9BACT</name>
<dbReference type="InterPro" id="IPR006944">
    <property type="entry name" value="Phage/GTA_portal"/>
</dbReference>
<keyword evidence="2" id="KW-1185">Reference proteome</keyword>
<evidence type="ECO:0000313" key="1">
    <source>
        <dbReference type="EMBL" id="MBB4036566.1"/>
    </source>
</evidence>